<dbReference type="Gene3D" id="1.20.144.10">
    <property type="entry name" value="Phosphatidic acid phosphatase type 2/haloperoxidase"/>
    <property type="match status" value="2"/>
</dbReference>
<keyword evidence="1" id="KW-1133">Transmembrane helix</keyword>
<feature type="transmembrane region" description="Helical" evidence="1">
    <location>
        <begin position="187"/>
        <end position="205"/>
    </location>
</feature>
<dbReference type="CDD" id="cd03392">
    <property type="entry name" value="PAP2_like_2"/>
    <property type="match status" value="1"/>
</dbReference>
<dbReference type="Proteomes" id="UP000076967">
    <property type="component" value="Unassembled WGS sequence"/>
</dbReference>
<feature type="transmembrane region" description="Helical" evidence="1">
    <location>
        <begin position="161"/>
        <end position="181"/>
    </location>
</feature>
<protein>
    <submittedName>
        <fullName evidence="3">Phospholipid phosphatase</fullName>
    </submittedName>
</protein>
<accession>A0A162K5C2</accession>
<name>A0A162K5C2_9BACL</name>
<gene>
    <name evidence="3" type="ORF">PGLA_09590</name>
</gene>
<organism evidence="3 4">
    <name type="scientific">Paenibacillus glacialis</name>
    <dbReference type="NCBI Taxonomy" id="494026"/>
    <lineage>
        <taxon>Bacteria</taxon>
        <taxon>Bacillati</taxon>
        <taxon>Bacillota</taxon>
        <taxon>Bacilli</taxon>
        <taxon>Bacillales</taxon>
        <taxon>Paenibacillaceae</taxon>
        <taxon>Paenibacillus</taxon>
    </lineage>
</organism>
<feature type="transmembrane region" description="Helical" evidence="1">
    <location>
        <begin position="12"/>
        <end position="30"/>
    </location>
</feature>
<keyword evidence="4" id="KW-1185">Reference proteome</keyword>
<dbReference type="PANTHER" id="PTHR14969">
    <property type="entry name" value="SPHINGOSINE-1-PHOSPHATE PHOSPHOHYDROLASE"/>
    <property type="match status" value="1"/>
</dbReference>
<evidence type="ECO:0000313" key="4">
    <source>
        <dbReference type="Proteomes" id="UP000076967"/>
    </source>
</evidence>
<dbReference type="STRING" id="494026.PGLA_09590"/>
<evidence type="ECO:0000259" key="2">
    <source>
        <dbReference type="SMART" id="SM00014"/>
    </source>
</evidence>
<proteinExistence type="predicted"/>
<dbReference type="PANTHER" id="PTHR14969:SF13">
    <property type="entry name" value="AT30094P"/>
    <property type="match status" value="1"/>
</dbReference>
<evidence type="ECO:0000313" key="3">
    <source>
        <dbReference type="EMBL" id="OAB43236.1"/>
    </source>
</evidence>
<dbReference type="SUPFAM" id="SSF48317">
    <property type="entry name" value="Acid phosphatase/Vanadium-dependent haloperoxidase"/>
    <property type="match status" value="1"/>
</dbReference>
<feature type="transmembrane region" description="Helical" evidence="1">
    <location>
        <begin position="131"/>
        <end position="149"/>
    </location>
</feature>
<feature type="transmembrane region" description="Helical" evidence="1">
    <location>
        <begin position="59"/>
        <end position="83"/>
    </location>
</feature>
<feature type="domain" description="Phosphatidic acid phosphatase type 2/haloperoxidase" evidence="2">
    <location>
        <begin position="90"/>
        <end position="202"/>
    </location>
</feature>
<dbReference type="OrthoDB" id="9789113at2"/>
<dbReference type="InterPro" id="IPR036938">
    <property type="entry name" value="PAP2/HPO_sf"/>
</dbReference>
<dbReference type="InterPro" id="IPR000326">
    <property type="entry name" value="PAP2/HPO"/>
</dbReference>
<feature type="transmembrane region" description="Helical" evidence="1">
    <location>
        <begin position="90"/>
        <end position="111"/>
    </location>
</feature>
<evidence type="ECO:0000256" key="1">
    <source>
        <dbReference type="SAM" id="Phobius"/>
    </source>
</evidence>
<keyword evidence="1" id="KW-0812">Transmembrane</keyword>
<sequence>MNNRKLEFSMTLMVCVICAIGFGLIAVLVGNAKIQNFDHTIISVIQGIEAPRLTTIMKFFTMIGNGIPIAIITFVVMIVLYTFLGHRRELIFLVCVVIGSALLNTLLKLIFQRARPDINRIAEAHGYSFPSGHSMAAFTLYGVIAFLVWKHVPTTIGRVTIIILSSLFITFIGVSRIYLGVHYPSDILGGYLMSACWLTGSIWVYQRYLERSERTRSTH</sequence>
<comment type="caution">
    <text evidence="3">The sequence shown here is derived from an EMBL/GenBank/DDBJ whole genome shotgun (WGS) entry which is preliminary data.</text>
</comment>
<dbReference type="SMART" id="SM00014">
    <property type="entry name" value="acidPPc"/>
    <property type="match status" value="1"/>
</dbReference>
<dbReference type="EMBL" id="LVJH01000016">
    <property type="protein sequence ID" value="OAB43236.1"/>
    <property type="molecule type" value="Genomic_DNA"/>
</dbReference>
<dbReference type="AlphaFoldDB" id="A0A162K5C2"/>
<dbReference type="Pfam" id="PF01569">
    <property type="entry name" value="PAP2"/>
    <property type="match status" value="1"/>
</dbReference>
<keyword evidence="1" id="KW-0472">Membrane</keyword>
<reference evidence="3 4" key="1">
    <citation type="submission" date="2016-03" db="EMBL/GenBank/DDBJ databases">
        <title>Draft genome sequence of Paenibacillus glacialis DSM 22343.</title>
        <authorList>
            <person name="Shin S.-K."/>
            <person name="Yi H."/>
        </authorList>
    </citation>
    <scope>NUCLEOTIDE SEQUENCE [LARGE SCALE GENOMIC DNA]</scope>
    <source>
        <strain evidence="3 4">DSM 22343</strain>
    </source>
</reference>